<keyword evidence="3" id="KW-1185">Reference proteome</keyword>
<evidence type="ECO:0000313" key="2">
    <source>
        <dbReference type="EMBL" id="MDZ7279330.1"/>
    </source>
</evidence>
<keyword evidence="1" id="KW-1133">Transmembrane helix</keyword>
<comment type="caution">
    <text evidence="2">The sequence shown here is derived from an EMBL/GenBank/DDBJ whole genome shotgun (WGS) entry which is preliminary data.</text>
</comment>
<feature type="transmembrane region" description="Helical" evidence="1">
    <location>
        <begin position="55"/>
        <end position="76"/>
    </location>
</feature>
<sequence length="87" mass="9780">MQALANAVGNMDNATQNGTKKRGYRRALINIFWVATAFPIIFSDDPQRYAVTGNPVALIADLFILIGIYQFYAFLLDRCEAIYKKST</sequence>
<protein>
    <submittedName>
        <fullName evidence="2">Uncharacterized protein</fullName>
    </submittedName>
</protein>
<evidence type="ECO:0000256" key="1">
    <source>
        <dbReference type="SAM" id="Phobius"/>
    </source>
</evidence>
<keyword evidence="1" id="KW-0472">Membrane</keyword>
<dbReference type="EMBL" id="JAOBTT010000001">
    <property type="protein sequence ID" value="MDZ7279330.1"/>
    <property type="molecule type" value="Genomic_DNA"/>
</dbReference>
<dbReference type="Proteomes" id="UP001288620">
    <property type="component" value="Unassembled WGS sequence"/>
</dbReference>
<gene>
    <name evidence="2" type="ORF">N4G40_13780</name>
</gene>
<evidence type="ECO:0000313" key="3">
    <source>
        <dbReference type="Proteomes" id="UP001288620"/>
    </source>
</evidence>
<reference evidence="3" key="1">
    <citation type="submission" date="2023-07" db="EMBL/GenBank/DDBJ databases">
        <title>Structural and functional analysis of rice phyllospheric bacteria for their antimicrobial properties and defense elicitation against blast disease.</title>
        <authorList>
            <person name="Sahu K.P."/>
            <person name="Asharani P."/>
            <person name="Kumar M."/>
            <person name="Reddy B."/>
            <person name="Kumar A."/>
        </authorList>
    </citation>
    <scope>NUCLEOTIDE SEQUENCE [LARGE SCALE GENOMIC DNA]</scope>
    <source>
        <strain evidence="3">OsEp_Plm_30P10</strain>
    </source>
</reference>
<keyword evidence="1" id="KW-0812">Transmembrane</keyword>
<proteinExistence type="predicted"/>
<organism evidence="2 3">
    <name type="scientific">Pantoea eucrina</name>
    <dbReference type="NCBI Taxonomy" id="472693"/>
    <lineage>
        <taxon>Bacteria</taxon>
        <taxon>Pseudomonadati</taxon>
        <taxon>Pseudomonadota</taxon>
        <taxon>Gammaproteobacteria</taxon>
        <taxon>Enterobacterales</taxon>
        <taxon>Erwiniaceae</taxon>
        <taxon>Pantoea</taxon>
    </lineage>
</organism>
<dbReference type="RefSeq" id="WP_322543187.1">
    <property type="nucleotide sequence ID" value="NZ_JAOBTT010000001.1"/>
</dbReference>
<accession>A0ABU5LHB4</accession>
<name>A0ABU5LHB4_9GAMM</name>
<feature type="transmembrane region" description="Helical" evidence="1">
    <location>
        <begin position="27"/>
        <end position="43"/>
    </location>
</feature>